<keyword evidence="2" id="KW-1185">Reference proteome</keyword>
<reference evidence="2" key="1">
    <citation type="journal article" date="2019" name="Int. J. Syst. Evol. Microbiol.">
        <title>The Global Catalogue of Microorganisms (GCM) 10K type strain sequencing project: providing services to taxonomists for standard genome sequencing and annotation.</title>
        <authorList>
            <consortium name="The Broad Institute Genomics Platform"/>
            <consortium name="The Broad Institute Genome Sequencing Center for Infectious Disease"/>
            <person name="Wu L."/>
            <person name="Ma J."/>
        </authorList>
    </citation>
    <scope>NUCLEOTIDE SEQUENCE [LARGE SCALE GENOMIC DNA]</scope>
    <source>
        <strain evidence="2">JCM 17919</strain>
    </source>
</reference>
<accession>A0ABP8GFZ4</accession>
<sequence>MLLSLAGAAQDTTEFTSKPGRAGRYSLVAYFNAGGSYYSANRGAPAYLQPSLRRVNPLATVRVLWHPDRQLKAGLESGFMTFYSYGLKDSLGKKGRVSLDAVPVLLVWSMSVTDHLNIFAGSGAYFLTTHLDYEGKSKASRLAMGWMAAASYIWPLGKNAGLGTEFKWMYASGTSSGVLALQVQYVWKFAHW</sequence>
<comment type="caution">
    <text evidence="1">The sequence shown here is derived from an EMBL/GenBank/DDBJ whole genome shotgun (WGS) entry which is preliminary data.</text>
</comment>
<evidence type="ECO:0000313" key="2">
    <source>
        <dbReference type="Proteomes" id="UP001501725"/>
    </source>
</evidence>
<evidence type="ECO:0000313" key="1">
    <source>
        <dbReference type="EMBL" id="GAA4323638.1"/>
    </source>
</evidence>
<organism evidence="1 2">
    <name type="scientific">Flaviaesturariibacter amylovorans</name>
    <dbReference type="NCBI Taxonomy" id="1084520"/>
    <lineage>
        <taxon>Bacteria</taxon>
        <taxon>Pseudomonadati</taxon>
        <taxon>Bacteroidota</taxon>
        <taxon>Chitinophagia</taxon>
        <taxon>Chitinophagales</taxon>
        <taxon>Chitinophagaceae</taxon>
        <taxon>Flaviaestuariibacter</taxon>
    </lineage>
</organism>
<evidence type="ECO:0008006" key="3">
    <source>
        <dbReference type="Google" id="ProtNLM"/>
    </source>
</evidence>
<name>A0ABP8GFZ4_9BACT</name>
<protein>
    <recommendedName>
        <fullName evidence="3">Outer membrane protein beta-barrel domain-containing protein</fullName>
    </recommendedName>
</protein>
<gene>
    <name evidence="1" type="ORF">GCM10023184_10580</name>
</gene>
<dbReference type="Proteomes" id="UP001501725">
    <property type="component" value="Unassembled WGS sequence"/>
</dbReference>
<dbReference type="EMBL" id="BAABGY010000004">
    <property type="protein sequence ID" value="GAA4323638.1"/>
    <property type="molecule type" value="Genomic_DNA"/>
</dbReference>
<proteinExistence type="predicted"/>